<reference evidence="1 2" key="1">
    <citation type="journal article" date="2014" name="Am. J. Bot.">
        <title>Genome assembly and annotation for red clover (Trifolium pratense; Fabaceae).</title>
        <authorList>
            <person name="Istvanek J."/>
            <person name="Jaros M."/>
            <person name="Krenek A."/>
            <person name="Repkova J."/>
        </authorList>
    </citation>
    <scope>NUCLEOTIDE SEQUENCE [LARGE SCALE GENOMIC DNA]</scope>
    <source>
        <strain evidence="2">cv. Tatra</strain>
        <tissue evidence="1">Young leaves</tissue>
    </source>
</reference>
<proteinExistence type="predicted"/>
<dbReference type="EMBL" id="ASHM01034496">
    <property type="protein sequence ID" value="PNX78649.1"/>
    <property type="molecule type" value="Genomic_DNA"/>
</dbReference>
<organism evidence="1 2">
    <name type="scientific">Trifolium pratense</name>
    <name type="common">Red clover</name>
    <dbReference type="NCBI Taxonomy" id="57577"/>
    <lineage>
        <taxon>Eukaryota</taxon>
        <taxon>Viridiplantae</taxon>
        <taxon>Streptophyta</taxon>
        <taxon>Embryophyta</taxon>
        <taxon>Tracheophyta</taxon>
        <taxon>Spermatophyta</taxon>
        <taxon>Magnoliopsida</taxon>
        <taxon>eudicotyledons</taxon>
        <taxon>Gunneridae</taxon>
        <taxon>Pentapetalae</taxon>
        <taxon>rosids</taxon>
        <taxon>fabids</taxon>
        <taxon>Fabales</taxon>
        <taxon>Fabaceae</taxon>
        <taxon>Papilionoideae</taxon>
        <taxon>50 kb inversion clade</taxon>
        <taxon>NPAAA clade</taxon>
        <taxon>Hologalegina</taxon>
        <taxon>IRL clade</taxon>
        <taxon>Trifolieae</taxon>
        <taxon>Trifolium</taxon>
    </lineage>
</organism>
<comment type="caution">
    <text evidence="1">The sequence shown here is derived from an EMBL/GenBank/DDBJ whole genome shotgun (WGS) entry which is preliminary data.</text>
</comment>
<dbReference type="PANTHER" id="PTHR11685">
    <property type="entry name" value="RBR FAMILY RING FINGER AND IBR DOMAIN-CONTAINING"/>
    <property type="match status" value="1"/>
</dbReference>
<reference evidence="1 2" key="2">
    <citation type="journal article" date="2017" name="Front. Plant Sci.">
        <title>Gene Classification and Mining of Molecular Markers Useful in Red Clover (Trifolium pratense) Breeding.</title>
        <authorList>
            <person name="Istvanek J."/>
            <person name="Dluhosova J."/>
            <person name="Dluhos P."/>
            <person name="Patkova L."/>
            <person name="Nedelnik J."/>
            <person name="Repkova J."/>
        </authorList>
    </citation>
    <scope>NUCLEOTIDE SEQUENCE [LARGE SCALE GENOMIC DNA]</scope>
    <source>
        <strain evidence="2">cv. Tatra</strain>
        <tissue evidence="1">Young leaves</tissue>
    </source>
</reference>
<feature type="non-terminal residue" evidence="1">
    <location>
        <position position="1"/>
    </location>
</feature>
<name>A0A2K3LJH9_TRIPR</name>
<evidence type="ECO:0000313" key="1">
    <source>
        <dbReference type="EMBL" id="PNX78649.1"/>
    </source>
</evidence>
<protein>
    <submittedName>
        <fullName evidence="1">Putative E3 ubiquitin-protein ligase RNF217-like protein</fullName>
    </submittedName>
</protein>
<dbReference type="Gene3D" id="1.20.120.1750">
    <property type="match status" value="1"/>
</dbReference>
<dbReference type="GO" id="GO:0016567">
    <property type="term" value="P:protein ubiquitination"/>
    <property type="evidence" value="ECO:0007669"/>
    <property type="project" value="InterPro"/>
</dbReference>
<dbReference type="ExpressionAtlas" id="A0A2K3LJH9">
    <property type="expression patterns" value="baseline"/>
</dbReference>
<dbReference type="Proteomes" id="UP000236291">
    <property type="component" value="Unassembled WGS sequence"/>
</dbReference>
<sequence length="92" mass="10674">IGCEEYQKLNVDERGREDLLVRELANQKKWKRCPRCRFYVEKNEGCLHITCRQDKEEDQLEGGRGKPLGANLSFAMPVEKHGHLLMGKFVTV</sequence>
<dbReference type="STRING" id="57577.A0A2K3LJH9"/>
<dbReference type="Pfam" id="PF22191">
    <property type="entry name" value="IBR_1"/>
    <property type="match status" value="1"/>
</dbReference>
<accession>A0A2K3LJH9</accession>
<gene>
    <name evidence="1" type="ORF">L195_g034627</name>
</gene>
<dbReference type="AlphaFoldDB" id="A0A2K3LJH9"/>
<evidence type="ECO:0000313" key="2">
    <source>
        <dbReference type="Proteomes" id="UP000236291"/>
    </source>
</evidence>
<dbReference type="InterPro" id="IPR031127">
    <property type="entry name" value="E3_UB_ligase_RBR"/>
</dbReference>
<dbReference type="SUPFAM" id="SSF57850">
    <property type="entry name" value="RING/U-box"/>
    <property type="match status" value="1"/>
</dbReference>
<dbReference type="GO" id="GO:0004842">
    <property type="term" value="F:ubiquitin-protein transferase activity"/>
    <property type="evidence" value="ECO:0007669"/>
    <property type="project" value="InterPro"/>
</dbReference>